<protein>
    <submittedName>
        <fullName evidence="1">Uncharacterized protein</fullName>
    </submittedName>
</protein>
<dbReference type="InParanoid" id="A0A059BKJ6"/>
<organism evidence="1">
    <name type="scientific">Eucalyptus grandis</name>
    <name type="common">Flooded gum</name>
    <dbReference type="NCBI Taxonomy" id="71139"/>
    <lineage>
        <taxon>Eukaryota</taxon>
        <taxon>Viridiplantae</taxon>
        <taxon>Streptophyta</taxon>
        <taxon>Embryophyta</taxon>
        <taxon>Tracheophyta</taxon>
        <taxon>Spermatophyta</taxon>
        <taxon>Magnoliopsida</taxon>
        <taxon>eudicotyledons</taxon>
        <taxon>Gunneridae</taxon>
        <taxon>Pentapetalae</taxon>
        <taxon>rosids</taxon>
        <taxon>malvids</taxon>
        <taxon>Myrtales</taxon>
        <taxon>Myrtaceae</taxon>
        <taxon>Myrtoideae</taxon>
        <taxon>Eucalypteae</taxon>
        <taxon>Eucalyptus</taxon>
    </lineage>
</organism>
<dbReference type="EMBL" id="KK198758">
    <property type="protein sequence ID" value="KCW66623.1"/>
    <property type="molecule type" value="Genomic_DNA"/>
</dbReference>
<proteinExistence type="predicted"/>
<name>A0A059BKJ6_EUCGR</name>
<sequence length="72" mass="8465">MIGWSDRIITCINVHTSSVYLFIFSILWSGKCPYPFYLLFSLCLCQNAEDYITCAWNFTLDKDFVACEIWFS</sequence>
<gene>
    <name evidence="1" type="ORF">EUGRSUZ_F00413</name>
</gene>
<dbReference type="AlphaFoldDB" id="A0A059BKJ6"/>
<accession>A0A059BKJ6</accession>
<dbReference type="Gramene" id="KCW66623">
    <property type="protein sequence ID" value="KCW66623"/>
    <property type="gene ID" value="EUGRSUZ_F00413"/>
</dbReference>
<reference evidence="1" key="1">
    <citation type="submission" date="2013-07" db="EMBL/GenBank/DDBJ databases">
        <title>The genome of Eucalyptus grandis.</title>
        <authorList>
            <person name="Schmutz J."/>
            <person name="Hayes R."/>
            <person name="Myburg A."/>
            <person name="Tuskan G."/>
            <person name="Grattapaglia D."/>
            <person name="Rokhsar D.S."/>
        </authorList>
    </citation>
    <scope>NUCLEOTIDE SEQUENCE</scope>
    <source>
        <tissue evidence="1">Leaf extractions</tissue>
    </source>
</reference>
<evidence type="ECO:0000313" key="1">
    <source>
        <dbReference type="EMBL" id="KCW66623.1"/>
    </source>
</evidence>